<organism evidence="2 3">
    <name type="scientific">Vallitalea pronyensis</name>
    <dbReference type="NCBI Taxonomy" id="1348613"/>
    <lineage>
        <taxon>Bacteria</taxon>
        <taxon>Bacillati</taxon>
        <taxon>Bacillota</taxon>
        <taxon>Clostridia</taxon>
        <taxon>Lachnospirales</taxon>
        <taxon>Vallitaleaceae</taxon>
        <taxon>Vallitalea</taxon>
    </lineage>
</organism>
<feature type="signal peptide" evidence="1">
    <location>
        <begin position="1"/>
        <end position="20"/>
    </location>
</feature>
<proteinExistence type="predicted"/>
<evidence type="ECO:0000313" key="2">
    <source>
        <dbReference type="EMBL" id="QUI22892.1"/>
    </source>
</evidence>
<keyword evidence="3" id="KW-1185">Reference proteome</keyword>
<name>A0A8J8MJC3_9FIRM</name>
<sequence length="153" mass="16295">MKKALVIVFCLALLSQSVFARSATRTDNIPQLNGTIRSDVWIQSFADSDGTGQFQVTADYNSSSYPSPTWIKTEWDFYVIGISASITFKAGSGSISGSGYTSTSGGYWKNSNGASMAWYRGRVGANGFTIYVGCENTASGFAAGVPFSTTARV</sequence>
<reference evidence="2" key="1">
    <citation type="submission" date="2020-07" db="EMBL/GenBank/DDBJ databases">
        <title>Vallitalea pronyensis genome.</title>
        <authorList>
            <person name="Postec A."/>
        </authorList>
    </citation>
    <scope>NUCLEOTIDE SEQUENCE</scope>
    <source>
        <strain evidence="2">FatNI3</strain>
    </source>
</reference>
<keyword evidence="1" id="KW-0732">Signal</keyword>
<evidence type="ECO:0000313" key="3">
    <source>
        <dbReference type="Proteomes" id="UP000683246"/>
    </source>
</evidence>
<gene>
    <name evidence="2" type="ORF">HZI73_11605</name>
</gene>
<accession>A0A8J8MJC3</accession>
<dbReference type="AlphaFoldDB" id="A0A8J8MJC3"/>
<dbReference type="KEGG" id="vpy:HZI73_11605"/>
<dbReference type="Proteomes" id="UP000683246">
    <property type="component" value="Chromosome"/>
</dbReference>
<dbReference type="EMBL" id="CP058649">
    <property type="protein sequence ID" value="QUI22892.1"/>
    <property type="molecule type" value="Genomic_DNA"/>
</dbReference>
<evidence type="ECO:0000256" key="1">
    <source>
        <dbReference type="SAM" id="SignalP"/>
    </source>
</evidence>
<dbReference type="RefSeq" id="WP_212698387.1">
    <property type="nucleotide sequence ID" value="NZ_CP058649.1"/>
</dbReference>
<feature type="chain" id="PRO_5039082876" evidence="1">
    <location>
        <begin position="21"/>
        <end position="153"/>
    </location>
</feature>
<protein>
    <submittedName>
        <fullName evidence="2">Uncharacterized protein</fullName>
    </submittedName>
</protein>